<keyword evidence="15" id="KW-0067">ATP-binding</keyword>
<feature type="domain" description="Ig-like" evidence="25">
    <location>
        <begin position="38"/>
        <end position="123"/>
    </location>
</feature>
<dbReference type="InterPro" id="IPR036179">
    <property type="entry name" value="Ig-like_dom_sf"/>
</dbReference>
<organism evidence="27 28">
    <name type="scientific">Lingula anatina</name>
    <name type="common">Brachiopod</name>
    <name type="synonym">Lingula unguis</name>
    <dbReference type="NCBI Taxonomy" id="7574"/>
    <lineage>
        <taxon>Eukaryota</taxon>
        <taxon>Metazoa</taxon>
        <taxon>Spiralia</taxon>
        <taxon>Lophotrochozoa</taxon>
        <taxon>Brachiopoda</taxon>
        <taxon>Linguliformea</taxon>
        <taxon>Lingulata</taxon>
        <taxon>Lingulida</taxon>
        <taxon>Linguloidea</taxon>
        <taxon>Lingulidae</taxon>
        <taxon>Lingula</taxon>
    </lineage>
</organism>
<evidence type="ECO:0000256" key="14">
    <source>
        <dbReference type="ARBA" id="ARBA00022837"/>
    </source>
</evidence>
<accession>A0A2R2MSN8</accession>
<feature type="domain" description="Ig-like" evidence="25">
    <location>
        <begin position="3282"/>
        <end position="3366"/>
    </location>
</feature>
<feature type="domain" description="Ig-like" evidence="25">
    <location>
        <begin position="663"/>
        <end position="747"/>
    </location>
</feature>
<dbReference type="GO" id="GO:0051239">
    <property type="term" value="P:regulation of multicellular organismal process"/>
    <property type="evidence" value="ECO:0007669"/>
    <property type="project" value="UniProtKB-ARBA"/>
</dbReference>
<keyword evidence="9" id="KW-0808">Transferase</keyword>
<feature type="region of interest" description="Disordered" evidence="24">
    <location>
        <begin position="3736"/>
        <end position="3778"/>
    </location>
</feature>
<dbReference type="FunFam" id="2.60.40.10:FF:000127">
    <property type="entry name" value="titin isoform X1"/>
    <property type="match status" value="8"/>
</dbReference>
<feature type="compositionally biased region" description="Polar residues" evidence="24">
    <location>
        <begin position="3767"/>
        <end position="3778"/>
    </location>
</feature>
<dbReference type="FunFam" id="2.60.40.10:FF:000147">
    <property type="entry name" value="Myosin light chain kinase"/>
    <property type="match status" value="1"/>
</dbReference>
<dbReference type="FunFam" id="2.60.40.10:FF:000003">
    <property type="entry name" value="Titin isoform E"/>
    <property type="match status" value="1"/>
</dbReference>
<dbReference type="InterPro" id="IPR003599">
    <property type="entry name" value="Ig_sub"/>
</dbReference>
<feature type="domain" description="Ig-like" evidence="25">
    <location>
        <begin position="3953"/>
        <end position="4046"/>
    </location>
</feature>
<gene>
    <name evidence="28" type="primary">LOC106180046</name>
</gene>
<keyword evidence="14" id="KW-0106">Calcium</keyword>
<keyword evidence="8" id="KW-0597">Phosphoprotein</keyword>
<feature type="domain" description="Fibronectin type-III" evidence="26">
    <location>
        <begin position="4544"/>
        <end position="4639"/>
    </location>
</feature>
<evidence type="ECO:0000259" key="26">
    <source>
        <dbReference type="PROSITE" id="PS50853"/>
    </source>
</evidence>
<evidence type="ECO:0000256" key="1">
    <source>
        <dbReference type="ARBA" id="ARBA00001946"/>
    </source>
</evidence>
<dbReference type="Gene3D" id="2.60.40.10">
    <property type="entry name" value="Immunoglobulins"/>
    <property type="match status" value="49"/>
</dbReference>
<feature type="domain" description="Ig-like" evidence="25">
    <location>
        <begin position="2122"/>
        <end position="2215"/>
    </location>
</feature>
<feature type="domain" description="Fibronectin type-III" evidence="26">
    <location>
        <begin position="3657"/>
        <end position="3752"/>
    </location>
</feature>
<dbReference type="FunFam" id="2.60.40.10:FF:000022">
    <property type="entry name" value="Cardiac titin"/>
    <property type="match status" value="1"/>
</dbReference>
<feature type="domain" description="Ig-like" evidence="25">
    <location>
        <begin position="1194"/>
        <end position="1281"/>
    </location>
</feature>
<feature type="domain" description="Fibronectin type-III" evidence="26">
    <location>
        <begin position="3558"/>
        <end position="3651"/>
    </location>
</feature>
<dbReference type="GO" id="GO:0007517">
    <property type="term" value="P:muscle organ development"/>
    <property type="evidence" value="ECO:0007669"/>
    <property type="project" value="UniProtKB-ARBA"/>
</dbReference>
<dbReference type="FunFam" id="2.60.40.10:FF:000050">
    <property type="entry name" value="Titin isoform B"/>
    <property type="match status" value="21"/>
</dbReference>
<proteinExistence type="inferred from homology"/>
<feature type="region of interest" description="Disordered" evidence="24">
    <location>
        <begin position="4328"/>
        <end position="4349"/>
    </location>
</feature>
<feature type="domain" description="Fibronectin type-III" evidence="26">
    <location>
        <begin position="1828"/>
        <end position="1921"/>
    </location>
</feature>
<feature type="domain" description="Fibronectin type-III" evidence="26">
    <location>
        <begin position="3758"/>
        <end position="3853"/>
    </location>
</feature>
<dbReference type="SMART" id="SM00408">
    <property type="entry name" value="IGc2"/>
    <property type="match status" value="28"/>
</dbReference>
<evidence type="ECO:0000256" key="8">
    <source>
        <dbReference type="ARBA" id="ARBA00022553"/>
    </source>
</evidence>
<feature type="domain" description="Ig-like" evidence="25">
    <location>
        <begin position="1347"/>
        <end position="1445"/>
    </location>
</feature>
<feature type="domain" description="Fibronectin type-III" evidence="26">
    <location>
        <begin position="4051"/>
        <end position="4146"/>
    </location>
</feature>
<dbReference type="InterPro" id="IPR007110">
    <property type="entry name" value="Ig-like_dom"/>
</dbReference>
<feature type="domain" description="Ig-like" evidence="25">
    <location>
        <begin position="3462"/>
        <end position="3547"/>
    </location>
</feature>
<keyword evidence="11" id="KW-0677">Repeat</keyword>
<feature type="domain" description="Ig-like" evidence="25">
    <location>
        <begin position="2895"/>
        <end position="2984"/>
    </location>
</feature>
<dbReference type="FunFam" id="2.60.40.10:FF:000034">
    <property type="entry name" value="Titin isoform A"/>
    <property type="match status" value="2"/>
</dbReference>
<dbReference type="GO" id="GO:0031430">
    <property type="term" value="C:M band"/>
    <property type="evidence" value="ECO:0007669"/>
    <property type="project" value="TreeGrafter"/>
</dbReference>
<dbReference type="GO" id="GO:0005524">
    <property type="term" value="F:ATP binding"/>
    <property type="evidence" value="ECO:0007669"/>
    <property type="project" value="UniProtKB-KW"/>
</dbReference>
<evidence type="ECO:0000256" key="16">
    <source>
        <dbReference type="ARBA" id="ARBA00022842"/>
    </source>
</evidence>
<evidence type="ECO:0000256" key="5">
    <source>
        <dbReference type="ARBA" id="ARBA00012513"/>
    </source>
</evidence>
<dbReference type="CDD" id="cd00096">
    <property type="entry name" value="Ig"/>
    <property type="match status" value="7"/>
</dbReference>
<comment type="subcellular location">
    <subcellularLocation>
        <location evidence="3">Cytoplasm</location>
    </subcellularLocation>
    <subcellularLocation>
        <location evidence="2">Nucleus</location>
    </subcellularLocation>
</comment>
<feature type="domain" description="Ig-like" evidence="25">
    <location>
        <begin position="3859"/>
        <end position="3950"/>
    </location>
</feature>
<evidence type="ECO:0000313" key="28">
    <source>
        <dbReference type="RefSeq" id="XP_023933259.1"/>
    </source>
</evidence>
<dbReference type="GO" id="GO:0045214">
    <property type="term" value="P:sarcomere organization"/>
    <property type="evidence" value="ECO:0007669"/>
    <property type="project" value="TreeGrafter"/>
</dbReference>
<reference evidence="28" key="1">
    <citation type="submission" date="2025-08" db="UniProtKB">
        <authorList>
            <consortium name="RefSeq"/>
        </authorList>
    </citation>
    <scope>IDENTIFICATION</scope>
    <source>
        <tissue evidence="28">Gonads</tissue>
    </source>
</reference>
<comment type="cofactor">
    <cofactor evidence="1">
        <name>Mg(2+)</name>
        <dbReference type="ChEBI" id="CHEBI:18420"/>
    </cofactor>
</comment>
<feature type="domain" description="Ig-like" evidence="25">
    <location>
        <begin position="4446"/>
        <end position="4535"/>
    </location>
</feature>
<feature type="domain" description="Ig-like" evidence="25">
    <location>
        <begin position="484"/>
        <end position="569"/>
    </location>
</feature>
<feature type="domain" description="Ig-like" evidence="25">
    <location>
        <begin position="306"/>
        <end position="390"/>
    </location>
</feature>
<comment type="catalytic activity">
    <reaction evidence="21">
        <text>L-threonyl-[protein] + ATP = O-phospho-L-threonyl-[protein] + ADP + H(+)</text>
        <dbReference type="Rhea" id="RHEA:46608"/>
        <dbReference type="Rhea" id="RHEA-COMP:11060"/>
        <dbReference type="Rhea" id="RHEA-COMP:11605"/>
        <dbReference type="ChEBI" id="CHEBI:15378"/>
        <dbReference type="ChEBI" id="CHEBI:30013"/>
        <dbReference type="ChEBI" id="CHEBI:30616"/>
        <dbReference type="ChEBI" id="CHEBI:61977"/>
        <dbReference type="ChEBI" id="CHEBI:456216"/>
        <dbReference type="EC" id="2.7.11.1"/>
    </reaction>
</comment>
<dbReference type="InterPro" id="IPR003961">
    <property type="entry name" value="FN3_dom"/>
</dbReference>
<feature type="domain" description="Ig-like" evidence="25">
    <location>
        <begin position="1552"/>
        <end position="1636"/>
    </location>
</feature>
<dbReference type="PRINTS" id="PR00014">
    <property type="entry name" value="FNTYPEIII"/>
</dbReference>
<feature type="region of interest" description="Disordered" evidence="24">
    <location>
        <begin position="3311"/>
        <end position="3333"/>
    </location>
</feature>
<evidence type="ECO:0000256" key="7">
    <source>
        <dbReference type="ARBA" id="ARBA00022527"/>
    </source>
</evidence>
<dbReference type="GO" id="GO:0009888">
    <property type="term" value="P:tissue development"/>
    <property type="evidence" value="ECO:0007669"/>
    <property type="project" value="UniProtKB-ARBA"/>
</dbReference>
<dbReference type="GO" id="GO:0005516">
    <property type="term" value="F:calmodulin binding"/>
    <property type="evidence" value="ECO:0007669"/>
    <property type="project" value="UniProtKB-KW"/>
</dbReference>
<sequence length="4689" mass="518184">MHSLSVHDVDLDDEGEYACLVQNLKGRTSCYVTVYEVPAEFITTLPEESEVTEGQHLTLTCDISKEDAEVTWFRDKEEIKPTEKIEIRKEGTKHALVVHDMSVDDEAQYTVKVGDQESTSAVFVHELPAEFSAPLQDTTVQETGEVTLEVELSKEDASATWVLDGEEVQPDERHTIEADGKIRRLSIIDVVPEDAGSYALKVGDKTTTAQLFVEEIPAEITQPLKDLTAKESAVIKLEAEVSKETAEVKWLKDGVEIQVDERHDVEAEGKIRRLSIRDVRSDDEAEYTLKVGDKESTAKVSVEEIPVEITQPLKDISAKESANITLQAEVSKDTAEVKWLKDGIEIQLDERHDVEAEGKIRRLSIKDVKSDDEAEYTLKVGDKESTAKVSVEEIPVEITQPLKDISTKESANITLQVEVSKETAEVKWLKDGVEIQLDERHDVEAEGKIRRLSIRDVQSDDEAEYTLKVGDKESKAKLSVEEIPVEIIQPLQDITATEKAELTLVTEVSKEKAEGTWLKDGVLIKADKKLDITAEGTVRKLSIHDVQPEDAAVYTFKVDDKTETSASVSVEELPAEFKVPLKDTTAKEKEDLTLEVELTKDDVDATWFIGDAEIKPDDRHDIEVDGKFRRLKIHDAKTDDSARYSLKVGDKASTATLLVEEIPVEFTKPLKDKRIKEKEDVTLETTVSKDDVQVTWLIGGEEIKPDECHDIEVDGKVHRLKIHRVKPEDATDYTVKVGDRQTTAKLSVDVIPLKFTVPLKDKSVKEKEDITLEVELSRDDVDVTWLLDKDEIQPDERHNIEVDGTIRRLTIHDAKPEDSARYTVKAKDKSTSARLKVEEIPVKFTVPLKDQTVKEKSEVTLEVEISRDDLEVSWLMDNKKIEPDERHEIFADGAKHKLVIHDAKPQDSAKYTVKAKDKSTSARLKVEEIPFKFNVPLKDKTAKEKEDVTLEVEMSRDDVEVTWLMDNKKIEPSERHEIVVDGKISRLIIHDAIPQDSAKYTVKTKDKMTNARLKVEEIPLKFTTPLKDKTVSEKEDVTLEAELSRDDVEVTWLIDNKKVVPDERHDIEVDGTVHRLIIHGAKPEDSAKYTVKAKDKATTAKLKVEEIPLTFTVPLKDKTVQEGEDVTLAVELSRDDVEVTWLIDNKQIKPDDRHDISAEGKIRKLVVHGVQPQDSAKYTVKAKDKSTSAKIKVEQLEVEFTQPLKDLTAKENEEVTFECKVSQENLDAAWYFGDVKLKSDEKHDITVEGTIHKMKIKDVSSDDSASYTIKIADKSSSAKLSVEEIEVEFVVPLKDTTTKEQTSVTFECELNKPVDVTWLVDGTEITSNEKYDITVEGKVHRLTIHGPSITDAVEYTVKAGNKTSTARLTVEEIDAEFTVRLKDQHVKESETVTFECTVNKPNVPVAWYMGDIDLTSNEKYEITVDGNVHRLTIHDAQPDDAAIFTAKLPKERCSAKLKVEEIAAEFTVGLQDTKVLEKETVEFTCKLSKPTPVHWEKKGKEIQDGGRYQISAEGVDVNLTITDAQLDDTAQYSCVLPSGDKTTAKLTVKEAPFEIMKPLSDVTSPVRGTVTFECEVNKPDKTARWQKNGRAIKHGGKFAISVDGTTHTLTIQDVSLEEEAEYTVIIEDKKSSAKLFVEEIAVEFTKELEDTTVTEIPGSAEFECELNQPDVPIQWLQGDKPLRPSDKHKMVSEGPVHKLLVKEVDDEDDGDYSVVAKDKKSTAKLSVEVPPQAFLDEKFQDVFTIKAGKSAIFEVPFTGAPQPSVNWTFQQGALEPARMKVETIRNMTCLTVNRAIRQDAGNYELTLENPFGKSTVTIRLNVLDKPSPPRELTVADVTSSSVTLTWEEPEDNGGSDITGYIIEKRDAKRQSWQKVDVVKKRELEVTNLIEGSQLYFRVMAQNDQGVSEPVTLKEPVLIKCPYDKPGKPGTPQCTDITKNSVTLNWSPPQSDGGSPITSYVVEYKGAGVFKWTTANTEPVPDTSYTVTRLSEGKDYQFRISAENKAGIGPPSDATDTINIKEPVVGTPPVLVEGMHDVTAVVPEEALLEADIAPGEPEAEIRWFKDGKQIAPSKKYEMNYVDEVAELVIKETSTGDAGKYRCEASNAIGKVDTEASLTVHVAPHITYDNKYQGPQTLKSGSTLSLKVEVSGTPTPTISWLLDGEPMEKSAAVAIETTDTTSGLRVKNVVADDSGKYRVVAENVVGQATADFEVIIQGKPSPPKNLEVTDYNKDSITVNWQPPENDGGSPIKTYIIERKETRKTSWTNAGKVDGNTLTFTLTRLLEGQEYTVRVSAENAIGVSEPVELTQPVTAKLPYDVPGTPTNLQAMEVDKNLIALQWQAPESDGGSPITSYVIERQMGTRTTWTKVNKENTLETTFKVHDVIEGTEYNFRVSAENKAGVGKPSNTTGKIKAVTPKVAVEFTTPLSEVTVKSGETATLQCEVNKPNMDAKWLKDGRPIKSGGRFKIIVDGTVHSLVIASAEQADEAQYSVKIDDKTSAALLSVEEEKIDFIRTLEDVTVKEIPGTAVFECELTTSTQVQWMHDNKPITPSKKYSISVDGTTVHKLTINEADDEDEGEYSIAIKGKKSTANLHVQAPPLIRVDKSLEETVTLKAGSSKVFEIPFTGHPQPKVSWAFNDGPLPDEKRFKVETIRNMTCLRVTKIQRKETGRYAVTLDNPSGKTDITINVNVLDKPSPPRDLKAAEVSSQEVTLKWTEPEDNGGCDITSYLMEMKEVTMRAWKDAGQTPDLELTVPRLKKDTKYTFQVRAKNECGVSEPVEIKQPVLAKDLFVKPGKPGKPEVSDITKSSVTLTWTEPEDDGGAPISNYVIEYKMKSSVRWTKVPEKVSDTTHTVTGLKEDSEYEFRVSAENKAGVGEPSPVSEPVIVKEPVVGTAPELLSPMSDVTAVMPEKAALSCDISLGEPEAEITWFKDNKEIKSGKKYEISYAEEVAALVILETDLKDSGQYRCEVANKIGKVTTQAKLTVQAKPELKYDKSQLSKSLQEGETLTLRVEFSGEPKPQISWLLDGEPADSVTVKTTDTMSTVTVKKVKAEDAGQYTVVAENPAGKEEVNFEVNISGKPSKPKDLEVTSYNKDSISVAWQPPTDDGGSPITNYIIERRDANRATWTNAGTVDGSTCIFTVGKLVEGNQYYVRVSAKNKIGTGEPVELMEPVTAKLPFDVPDAPTDLTAKDISTKELTLEWKAPEKDGGSPITGYIIECRQARSSRWVKVNKMPVTKTTYKVTDLIENNEYEYRVCAENAAGLSKPSETTGNIVAKVPFVPIKFVTPLTGQSVKEGETVTMECEINKPNQKPQWLKNDTPITPSDRYTMKSDGNKHKLTITDVQPDDAGNFTIKVEDQTSDATLEVEAEDFEFVVPLKDITVKQIPGVAVFECEISRPVDIAWLRGGKIVTPSEKYKIEKDSKRVKHTLTIKDVDGEDEGEYALSARGRQSKATLTVAAQPVILSEESYEEAITLKTGASAVFEIPFSGNPQPTVTWTFNGASLTKPAKEETIRNMTALTLTKVKRSDSGEYMLKLENASGKASITIKVVVLDKPGPIHDLTSPEATSNSISLKWAEPEDDGGSNIIRYIIEKREQTRRTWQPAGSSTETEFTVTNLVENNKYVFKVSAENAQGTGPAVEIAQAVLAKSSFVVPSAPAAPTISDIFKDSAVVSWQPPSKDGGSPVIGYLLERCAAPGVRWIRVVHDAIEETTFKATDLMEGSEYQYRVIAVNKAGESKPSEGSSPFKAKDPWDKPGKPGSPEVEEITSSTVTLSWSPPSNDGGSPILNYIVEYKATEAFRWLKATEETVAETKLVVEKLRDGDSYEFRVSAENKAGTGPPSEVSRAVTVREPISGEAPELVEKITDMAVISPEPATLKCKISPGEPEPEIKWFKEGKELQTDGKYKTEYKNNTATLVINDTEPADAGKYKCVATNALGKVESVGELRVQVPPKLEYDNKLREPLKVKEGGSATLSVDIDGVPEPKITWLHDGKPVEKSHRLTVQTRDGTSTLNLKGLTKEDGGKYSVVVENDVGKDTADFEVIITGKPSAPTNLQVKETNKNYITVTWQPPESDGGSPIKEYIIERRDASRQTWTQAGTVGGSTFEFMITKLLEGNKYYIRVSASNQLGTGPPAELKEPVTAKVPFDVPGPPVNLEVFEVSKSHITLAWDAPENDGGADVKGYVIERRVATSTKWIRINRKLVDDIEYDITDVREGVEYCLRVLAENEAGLSQPSEELGPVLVKEPFDPPDAPAAPEVTDITKRTATLKWSTPEKDGGSPVTGYDIEVKSTVKFRWTSLNLKEPDTVYTVKDLQPGEKYEFRVVAENKAGRSQPSSPSRQIVAEDRTTGEAPRVVEQLKDVAAAVGGTTKLECQIFGSPEPQVKWKKNNRELLPGRKVAMSYVDSVATLTILDTTDSDAGKYICEASNTLALVSTSCAVSVNVPPTINLDRKLRDGQSIKTGGSLKMSANIGGSPVPEVVWLKDGEPVVPDGRVVIENTDSTSSLTIRKAKLDDDGEYTLQLKSPAGEASATIDVEVVDKPQAPADFKVTNVSKDSVSLEWTKPKDDGGKEVTSYIIERRDAKRPSWMKVTSVPASKFSYTIPNLIEGNEYFFRVSAVNDIGTGEPAELDLPVLVKSAFEKPSTPKGPLVLKEPHPGLSYTTVAASRWHCSEICGRKTRLQALQLVRS</sequence>
<evidence type="ECO:0000256" key="9">
    <source>
        <dbReference type="ARBA" id="ARBA00022679"/>
    </source>
</evidence>
<dbReference type="PROSITE" id="PS50835">
    <property type="entry name" value="IG_LIKE"/>
    <property type="match status" value="28"/>
</dbReference>
<evidence type="ECO:0000256" key="3">
    <source>
        <dbReference type="ARBA" id="ARBA00004496"/>
    </source>
</evidence>
<feature type="domain" description="Fibronectin type-III" evidence="26">
    <location>
        <begin position="2696"/>
        <end position="2789"/>
    </location>
</feature>
<dbReference type="SMART" id="SM00060">
    <property type="entry name" value="FN3"/>
    <property type="match status" value="15"/>
</dbReference>
<name>A0A2R2MSN8_LINAN</name>
<dbReference type="SUPFAM" id="SSF49265">
    <property type="entry name" value="Fibronectin type III"/>
    <property type="match status" value="8"/>
</dbReference>
<keyword evidence="6" id="KW-0963">Cytoplasm</keyword>
<keyword evidence="27" id="KW-1185">Reference proteome</keyword>
<keyword evidence="17" id="KW-0112">Calmodulin-binding</keyword>
<dbReference type="SUPFAM" id="SSF48726">
    <property type="entry name" value="Immunoglobulin"/>
    <property type="match status" value="34"/>
</dbReference>
<feature type="domain" description="Fibronectin type-III" evidence="26">
    <location>
        <begin position="2220"/>
        <end position="2315"/>
    </location>
</feature>
<feature type="domain" description="Fibronectin type-III" evidence="26">
    <location>
        <begin position="4152"/>
        <end position="4247"/>
    </location>
</feature>
<dbReference type="OrthoDB" id="504170at2759"/>
<dbReference type="FunFam" id="2.60.40.10:FF:000031">
    <property type="entry name" value="Myosin-binding protein C, slow type"/>
    <property type="match status" value="4"/>
</dbReference>
<dbReference type="GO" id="GO:0046872">
    <property type="term" value="F:metal ion binding"/>
    <property type="evidence" value="ECO:0007669"/>
    <property type="project" value="UniProtKB-KW"/>
</dbReference>
<dbReference type="GO" id="GO:0005634">
    <property type="term" value="C:nucleus"/>
    <property type="evidence" value="ECO:0007669"/>
    <property type="project" value="UniProtKB-SubCell"/>
</dbReference>
<dbReference type="GeneID" id="106180046"/>
<feature type="compositionally biased region" description="Basic and acidic residues" evidence="24">
    <location>
        <begin position="3748"/>
        <end position="3757"/>
    </location>
</feature>
<feature type="domain" description="Fibronectin type-III" evidence="26">
    <location>
        <begin position="3083"/>
        <end position="3178"/>
    </location>
</feature>
<dbReference type="FunFam" id="2.60.40.10:FF:000056">
    <property type="entry name" value="twitchin isoform X4"/>
    <property type="match status" value="1"/>
</dbReference>
<keyword evidence="20" id="KW-0393">Immunoglobulin domain</keyword>
<evidence type="ECO:0000256" key="22">
    <source>
        <dbReference type="ARBA" id="ARBA00048679"/>
    </source>
</evidence>
<dbReference type="RefSeq" id="XP_023933259.1">
    <property type="nucleotide sequence ID" value="XM_024077491.1"/>
</dbReference>
<dbReference type="GO" id="GO:0004674">
    <property type="term" value="F:protein serine/threonine kinase activity"/>
    <property type="evidence" value="ECO:0007669"/>
    <property type="project" value="UniProtKB-KW"/>
</dbReference>
<comment type="similarity">
    <text evidence="4">Belongs to the protein kinase superfamily. CAMK Ser/Thr protein kinase family.</text>
</comment>
<dbReference type="PANTHER" id="PTHR13817:SF151">
    <property type="entry name" value="TITIN"/>
    <property type="match status" value="1"/>
</dbReference>
<evidence type="ECO:0000256" key="12">
    <source>
        <dbReference type="ARBA" id="ARBA00022741"/>
    </source>
</evidence>
<feature type="domain" description="Ig-like" evidence="25">
    <location>
        <begin position="395"/>
        <end position="479"/>
    </location>
</feature>
<keyword evidence="16" id="KW-0460">Magnesium</keyword>
<evidence type="ECO:0000256" key="20">
    <source>
        <dbReference type="ARBA" id="ARBA00023319"/>
    </source>
</evidence>
<keyword evidence="7" id="KW-0723">Serine/threonine-protein kinase</keyword>
<dbReference type="GO" id="GO:0030018">
    <property type="term" value="C:Z disc"/>
    <property type="evidence" value="ECO:0007669"/>
    <property type="project" value="UniProtKB-ARBA"/>
</dbReference>
<evidence type="ECO:0000256" key="19">
    <source>
        <dbReference type="ARBA" id="ARBA00023242"/>
    </source>
</evidence>
<feature type="compositionally biased region" description="Polar residues" evidence="24">
    <location>
        <begin position="4331"/>
        <end position="4340"/>
    </location>
</feature>
<dbReference type="FunFam" id="2.60.40.10:FF:000107">
    <property type="entry name" value="Myosin, light chain kinase a"/>
    <property type="match status" value="2"/>
</dbReference>
<feature type="domain" description="Ig-like" evidence="25">
    <location>
        <begin position="1019"/>
        <end position="1103"/>
    </location>
</feature>
<keyword evidence="12" id="KW-0547">Nucleotide-binding</keyword>
<dbReference type="FunFam" id="2.60.40.10:FF:000112">
    <property type="entry name" value="Titin a"/>
    <property type="match status" value="1"/>
</dbReference>
<feature type="domain" description="Fibronectin type-III" evidence="26">
    <location>
        <begin position="2321"/>
        <end position="2418"/>
    </location>
</feature>
<evidence type="ECO:0000256" key="13">
    <source>
        <dbReference type="ARBA" id="ARBA00022777"/>
    </source>
</evidence>
<feature type="domain" description="Ig-like" evidence="25">
    <location>
        <begin position="2989"/>
        <end position="3078"/>
    </location>
</feature>
<dbReference type="FunFam" id="2.60.40.10:FF:002291">
    <property type="match status" value="2"/>
</dbReference>
<keyword evidence="18" id="KW-1015">Disulfide bond</keyword>
<feature type="domain" description="Fibronectin type-III" evidence="26">
    <location>
        <begin position="3184"/>
        <end position="3279"/>
    </location>
</feature>
<evidence type="ECO:0000256" key="6">
    <source>
        <dbReference type="ARBA" id="ARBA00022490"/>
    </source>
</evidence>
<feature type="domain" description="Ig-like" evidence="25">
    <location>
        <begin position="752"/>
        <end position="836"/>
    </location>
</feature>
<evidence type="ECO:0000256" key="10">
    <source>
        <dbReference type="ARBA" id="ARBA00022723"/>
    </source>
</evidence>
<evidence type="ECO:0000256" key="23">
    <source>
        <dbReference type="ARBA" id="ARBA00073138"/>
    </source>
</evidence>
<evidence type="ECO:0000256" key="24">
    <source>
        <dbReference type="SAM" id="MobiDB-lite"/>
    </source>
</evidence>
<dbReference type="InterPro" id="IPR050964">
    <property type="entry name" value="Striated_Muscle_Regulatory"/>
</dbReference>
<evidence type="ECO:0000256" key="17">
    <source>
        <dbReference type="ARBA" id="ARBA00022860"/>
    </source>
</evidence>
<dbReference type="InterPro" id="IPR003598">
    <property type="entry name" value="Ig_sub2"/>
</dbReference>
<dbReference type="GO" id="GO:0050793">
    <property type="term" value="P:regulation of developmental process"/>
    <property type="evidence" value="ECO:0007669"/>
    <property type="project" value="UniProtKB-ARBA"/>
</dbReference>
<feature type="domain" description="Ig-like" evidence="25">
    <location>
        <begin position="841"/>
        <end position="925"/>
    </location>
</feature>
<dbReference type="InterPro" id="IPR013783">
    <property type="entry name" value="Ig-like_fold"/>
</dbReference>
<evidence type="ECO:0000259" key="25">
    <source>
        <dbReference type="PROSITE" id="PS50835"/>
    </source>
</evidence>
<dbReference type="PANTHER" id="PTHR13817">
    <property type="entry name" value="TITIN"/>
    <property type="match status" value="1"/>
</dbReference>
<keyword evidence="10" id="KW-0479">Metal-binding</keyword>
<dbReference type="Pfam" id="PF00041">
    <property type="entry name" value="fn3"/>
    <property type="match status" value="15"/>
</dbReference>
<feature type="domain" description="Ig-like" evidence="25">
    <location>
        <begin position="2027"/>
        <end position="2117"/>
    </location>
</feature>
<feature type="domain" description="Ig-like" evidence="25">
    <location>
        <begin position="1449"/>
        <end position="1547"/>
    </location>
</feature>
<feature type="domain" description="Fibronectin type-III" evidence="26">
    <location>
        <begin position="4253"/>
        <end position="4346"/>
    </location>
</feature>
<feature type="domain" description="Ig-like" evidence="25">
    <location>
        <begin position="1638"/>
        <end position="1726"/>
    </location>
</feature>
<dbReference type="GO" id="GO:0005198">
    <property type="term" value="F:structural molecule activity"/>
    <property type="evidence" value="ECO:0007669"/>
    <property type="project" value="UniProtKB-ARBA"/>
</dbReference>
<evidence type="ECO:0000256" key="18">
    <source>
        <dbReference type="ARBA" id="ARBA00023157"/>
    </source>
</evidence>
<feature type="domain" description="Ig-like" evidence="25">
    <location>
        <begin position="217"/>
        <end position="301"/>
    </location>
</feature>
<feature type="domain" description="Ig-like" evidence="25">
    <location>
        <begin position="4353"/>
        <end position="4441"/>
    </location>
</feature>
<evidence type="ECO:0000256" key="15">
    <source>
        <dbReference type="ARBA" id="ARBA00022840"/>
    </source>
</evidence>
<keyword evidence="13" id="KW-0418">Kinase</keyword>
<dbReference type="FunFam" id="2.60.40.10:FF:000214">
    <property type="entry name" value="titin isoform X1"/>
    <property type="match status" value="1"/>
</dbReference>
<comment type="catalytic activity">
    <reaction evidence="22">
        <text>L-seryl-[protein] + ATP = O-phospho-L-seryl-[protein] + ADP + H(+)</text>
        <dbReference type="Rhea" id="RHEA:17989"/>
        <dbReference type="Rhea" id="RHEA-COMP:9863"/>
        <dbReference type="Rhea" id="RHEA-COMP:11604"/>
        <dbReference type="ChEBI" id="CHEBI:15378"/>
        <dbReference type="ChEBI" id="CHEBI:29999"/>
        <dbReference type="ChEBI" id="CHEBI:30616"/>
        <dbReference type="ChEBI" id="CHEBI:83421"/>
        <dbReference type="ChEBI" id="CHEBI:456216"/>
        <dbReference type="EC" id="2.7.11.1"/>
    </reaction>
</comment>
<feature type="domain" description="Ig-like" evidence="25">
    <location>
        <begin position="1108"/>
        <end position="1192"/>
    </location>
</feature>
<evidence type="ECO:0000256" key="2">
    <source>
        <dbReference type="ARBA" id="ARBA00004123"/>
    </source>
</evidence>
<dbReference type="InterPro" id="IPR036116">
    <property type="entry name" value="FN3_sf"/>
</dbReference>
<evidence type="ECO:0000256" key="11">
    <source>
        <dbReference type="ARBA" id="ARBA00022737"/>
    </source>
</evidence>
<evidence type="ECO:0000256" key="21">
    <source>
        <dbReference type="ARBA" id="ARBA00047899"/>
    </source>
</evidence>
<evidence type="ECO:0000313" key="27">
    <source>
        <dbReference type="Proteomes" id="UP000085678"/>
    </source>
</evidence>
<dbReference type="Proteomes" id="UP000085678">
    <property type="component" value="Unplaced"/>
</dbReference>
<feature type="domain" description="Ig-like" evidence="25">
    <location>
        <begin position="930"/>
        <end position="1014"/>
    </location>
</feature>
<feature type="domain" description="Fibronectin type-III" evidence="26">
    <location>
        <begin position="1927"/>
        <end position="2022"/>
    </location>
</feature>
<dbReference type="PROSITE" id="PS50853">
    <property type="entry name" value="FN3"/>
    <property type="match status" value="15"/>
</dbReference>
<dbReference type="CDD" id="cd00063">
    <property type="entry name" value="FN3"/>
    <property type="match status" value="15"/>
</dbReference>
<feature type="domain" description="Fibronectin type-III" evidence="26">
    <location>
        <begin position="2795"/>
        <end position="2889"/>
    </location>
</feature>
<dbReference type="Pfam" id="PF07679">
    <property type="entry name" value="I-set"/>
    <property type="match status" value="34"/>
</dbReference>
<feature type="domain" description="Ig-like" evidence="25">
    <location>
        <begin position="2416"/>
        <end position="2503"/>
    </location>
</feature>
<dbReference type="SMART" id="SM00409">
    <property type="entry name" value="IG"/>
    <property type="match status" value="34"/>
</dbReference>
<feature type="domain" description="Ig-like" evidence="25">
    <location>
        <begin position="128"/>
        <end position="212"/>
    </location>
</feature>
<keyword evidence="19" id="KW-0539">Nucleus</keyword>
<evidence type="ECO:0000256" key="4">
    <source>
        <dbReference type="ARBA" id="ARBA00006692"/>
    </source>
</evidence>
<dbReference type="EC" id="2.7.11.1" evidence="5"/>
<protein>
    <recommendedName>
        <fullName evidence="23">Titin</fullName>
        <ecNumber evidence="5">2.7.11.1</ecNumber>
    </recommendedName>
</protein>
<dbReference type="InterPro" id="IPR013098">
    <property type="entry name" value="Ig_I-set"/>
</dbReference>
<dbReference type="FunFam" id="2.60.40.10:FF:000002">
    <property type="entry name" value="Titin a"/>
    <property type="match status" value="3"/>
</dbReference>